<feature type="domain" description="Helix-turn-helix" evidence="1">
    <location>
        <begin position="5"/>
        <end position="52"/>
    </location>
</feature>
<dbReference type="Gene3D" id="3.90.105.50">
    <property type="match status" value="1"/>
</dbReference>
<dbReference type="Proteomes" id="UP000228930">
    <property type="component" value="Unassembled WGS sequence"/>
</dbReference>
<accession>A0A2M6UHH7</accession>
<sequence length="67" mass="7283">MKLAYSIQEACSLLSIGRTTIYALIGQGDLVILKIGRRTLISAKSLDAFIQSIERNSGRDSLGENRG</sequence>
<dbReference type="InterPro" id="IPR041657">
    <property type="entry name" value="HTH_17"/>
</dbReference>
<evidence type="ECO:0000259" key="1">
    <source>
        <dbReference type="Pfam" id="PF12728"/>
    </source>
</evidence>
<keyword evidence="3" id="KW-1185">Reference proteome</keyword>
<comment type="caution">
    <text evidence="2">The sequence shown here is derived from an EMBL/GenBank/DDBJ whole genome shotgun (WGS) entry which is preliminary data.</text>
</comment>
<dbReference type="InterPro" id="IPR010093">
    <property type="entry name" value="SinI_DNA-bd"/>
</dbReference>
<evidence type="ECO:0000313" key="2">
    <source>
        <dbReference type="EMBL" id="PIT03967.1"/>
    </source>
</evidence>
<evidence type="ECO:0000313" key="3">
    <source>
        <dbReference type="Proteomes" id="UP000228930"/>
    </source>
</evidence>
<proteinExistence type="predicted"/>
<dbReference type="InterPro" id="IPR038148">
    <property type="entry name" value="Tn1545/Tn916_Xis"/>
</dbReference>
<protein>
    <recommendedName>
        <fullName evidence="1">Helix-turn-helix domain-containing protein</fullName>
    </recommendedName>
</protein>
<dbReference type="GO" id="GO:0003677">
    <property type="term" value="F:DNA binding"/>
    <property type="evidence" value="ECO:0007669"/>
    <property type="project" value="InterPro"/>
</dbReference>
<reference evidence="2 3" key="1">
    <citation type="submission" date="2015-06" db="EMBL/GenBank/DDBJ databases">
        <title>Comparative genome analysis of nirS-carrying Bradyrhizobium sp. strains.</title>
        <authorList>
            <person name="Ishii S."/>
            <person name="Jang J."/>
            <person name="Nishizawa T."/>
            <person name="Senoo K."/>
        </authorList>
    </citation>
    <scope>NUCLEOTIDE SEQUENCE [LARGE SCALE GENOMIC DNA]</scope>
    <source>
        <strain evidence="2 3">TSA1</strain>
    </source>
</reference>
<gene>
    <name evidence="2" type="ORF">TSA1_26740</name>
</gene>
<organism evidence="2 3">
    <name type="scientific">Bradyrhizobium nitroreducens</name>
    <dbReference type="NCBI Taxonomy" id="709803"/>
    <lineage>
        <taxon>Bacteria</taxon>
        <taxon>Pseudomonadati</taxon>
        <taxon>Pseudomonadota</taxon>
        <taxon>Alphaproteobacteria</taxon>
        <taxon>Hyphomicrobiales</taxon>
        <taxon>Nitrobacteraceae</taxon>
        <taxon>Bradyrhizobium</taxon>
    </lineage>
</organism>
<dbReference type="EMBL" id="LFJC01000003">
    <property type="protein sequence ID" value="PIT03967.1"/>
    <property type="molecule type" value="Genomic_DNA"/>
</dbReference>
<dbReference type="RefSeq" id="WP_100179099.1">
    <property type="nucleotide sequence ID" value="NZ_LFJC01000003.1"/>
</dbReference>
<name>A0A2M6UHH7_9BRAD</name>
<dbReference type="NCBIfam" id="TIGR01764">
    <property type="entry name" value="excise"/>
    <property type="match status" value="1"/>
</dbReference>
<dbReference type="AlphaFoldDB" id="A0A2M6UHH7"/>
<dbReference type="Pfam" id="PF12728">
    <property type="entry name" value="HTH_17"/>
    <property type="match status" value="1"/>
</dbReference>